<accession>A0A074YGS0</accession>
<protein>
    <recommendedName>
        <fullName evidence="7">Rieske domain-containing protein</fullName>
    </recommendedName>
</protein>
<keyword evidence="2" id="KW-0479">Metal-binding</keyword>
<evidence type="ECO:0000259" key="7">
    <source>
        <dbReference type="PROSITE" id="PS51296"/>
    </source>
</evidence>
<reference evidence="8 9" key="1">
    <citation type="journal article" date="2014" name="BMC Genomics">
        <title>Genome sequencing of four Aureobasidium pullulans varieties: biotechnological potential, stress tolerance, and description of new species.</title>
        <authorList>
            <person name="Gostin Ar C."/>
            <person name="Ohm R.A."/>
            <person name="Kogej T."/>
            <person name="Sonjak S."/>
            <person name="Turk M."/>
            <person name="Zajc J."/>
            <person name="Zalar P."/>
            <person name="Grube M."/>
            <person name="Sun H."/>
            <person name="Han J."/>
            <person name="Sharma A."/>
            <person name="Chiniquy J."/>
            <person name="Ngan C.Y."/>
            <person name="Lipzen A."/>
            <person name="Barry K."/>
            <person name="Grigoriev I.V."/>
            <person name="Gunde-Cimerman N."/>
        </authorList>
    </citation>
    <scope>NUCLEOTIDE SEQUENCE [LARGE SCALE GENOMIC DNA]</scope>
    <source>
        <strain evidence="8 9">EXF-2481</strain>
    </source>
</reference>
<organism evidence="8 9">
    <name type="scientific">Aureobasidium subglaciale (strain EXF-2481)</name>
    <name type="common">Aureobasidium pullulans var. subglaciale</name>
    <dbReference type="NCBI Taxonomy" id="1043005"/>
    <lineage>
        <taxon>Eukaryota</taxon>
        <taxon>Fungi</taxon>
        <taxon>Dikarya</taxon>
        <taxon>Ascomycota</taxon>
        <taxon>Pezizomycotina</taxon>
        <taxon>Dothideomycetes</taxon>
        <taxon>Dothideomycetidae</taxon>
        <taxon>Dothideales</taxon>
        <taxon>Saccotheciaceae</taxon>
        <taxon>Aureobasidium</taxon>
    </lineage>
</organism>
<dbReference type="Proteomes" id="UP000030641">
    <property type="component" value="Unassembled WGS sequence"/>
</dbReference>
<dbReference type="PANTHER" id="PTHR21496">
    <property type="entry name" value="FERREDOXIN-RELATED"/>
    <property type="match status" value="1"/>
</dbReference>
<dbReference type="STRING" id="1043005.A0A074YGS0"/>
<gene>
    <name evidence="8" type="ORF">AUEXF2481DRAFT_210516</name>
</gene>
<name>A0A074YGS0_AURSE</name>
<feature type="domain" description="Rieske" evidence="7">
    <location>
        <begin position="54"/>
        <end position="157"/>
    </location>
</feature>
<keyword evidence="1" id="KW-0001">2Fe-2S</keyword>
<keyword evidence="4" id="KW-0411">Iron-sulfur</keyword>
<keyword evidence="3" id="KW-0408">Iron</keyword>
<dbReference type="GeneID" id="25362532"/>
<evidence type="ECO:0000256" key="5">
    <source>
        <dbReference type="ARBA" id="ARBA00034078"/>
    </source>
</evidence>
<dbReference type="InParanoid" id="A0A074YGS0"/>
<evidence type="ECO:0000256" key="3">
    <source>
        <dbReference type="ARBA" id="ARBA00023004"/>
    </source>
</evidence>
<dbReference type="PANTHER" id="PTHR21496:SF0">
    <property type="entry name" value="RIESKE DOMAIN-CONTAINING PROTEIN"/>
    <property type="match status" value="1"/>
</dbReference>
<dbReference type="EMBL" id="KL584759">
    <property type="protein sequence ID" value="KEQ95249.1"/>
    <property type="molecule type" value="Genomic_DNA"/>
</dbReference>
<dbReference type="GO" id="GO:0051537">
    <property type="term" value="F:2 iron, 2 sulfur cluster binding"/>
    <property type="evidence" value="ECO:0007669"/>
    <property type="project" value="UniProtKB-KW"/>
</dbReference>
<dbReference type="Pfam" id="PF00355">
    <property type="entry name" value="Rieske"/>
    <property type="match status" value="1"/>
</dbReference>
<evidence type="ECO:0000313" key="9">
    <source>
        <dbReference type="Proteomes" id="UP000030641"/>
    </source>
</evidence>
<dbReference type="OrthoDB" id="426882at2759"/>
<evidence type="ECO:0000256" key="4">
    <source>
        <dbReference type="ARBA" id="ARBA00023014"/>
    </source>
</evidence>
<evidence type="ECO:0000313" key="8">
    <source>
        <dbReference type="EMBL" id="KEQ95249.1"/>
    </source>
</evidence>
<dbReference type="RefSeq" id="XP_013343959.1">
    <property type="nucleotide sequence ID" value="XM_013488505.1"/>
</dbReference>
<sequence>MTNNRINPWLYAGLASSFPNIERAENNKTRICLPTPDPWDSPREAPPQSCKTFTKPAEPSSATPLDETPISEAQQNSIMVFRYKERIYAIEQACPHQAYPLTRASLSDIEDFGIVLSVGITCPKHGWTFDLHTGEADVSRYKLGLYDVESRRGETGEEQVWVKKKERKRIG</sequence>
<evidence type="ECO:0000256" key="1">
    <source>
        <dbReference type="ARBA" id="ARBA00022714"/>
    </source>
</evidence>
<dbReference type="OMA" id="KHDWSFD"/>
<evidence type="ECO:0000256" key="6">
    <source>
        <dbReference type="SAM" id="MobiDB-lite"/>
    </source>
</evidence>
<comment type="cofactor">
    <cofactor evidence="5">
        <name>[2Fe-2S] cluster</name>
        <dbReference type="ChEBI" id="CHEBI:190135"/>
    </cofactor>
</comment>
<dbReference type="InterPro" id="IPR036922">
    <property type="entry name" value="Rieske_2Fe-2S_sf"/>
</dbReference>
<dbReference type="PROSITE" id="PS51296">
    <property type="entry name" value="RIESKE"/>
    <property type="match status" value="1"/>
</dbReference>
<dbReference type="HOGENOM" id="CLU_079949_0_0_1"/>
<dbReference type="Gene3D" id="2.102.10.10">
    <property type="entry name" value="Rieske [2Fe-2S] iron-sulphur domain"/>
    <property type="match status" value="1"/>
</dbReference>
<dbReference type="AlphaFoldDB" id="A0A074YGS0"/>
<proteinExistence type="predicted"/>
<keyword evidence="9" id="KW-1185">Reference proteome</keyword>
<evidence type="ECO:0000256" key="2">
    <source>
        <dbReference type="ARBA" id="ARBA00022723"/>
    </source>
</evidence>
<dbReference type="GO" id="GO:0046872">
    <property type="term" value="F:metal ion binding"/>
    <property type="evidence" value="ECO:0007669"/>
    <property type="project" value="UniProtKB-KW"/>
</dbReference>
<dbReference type="SUPFAM" id="SSF50022">
    <property type="entry name" value="ISP domain"/>
    <property type="match status" value="1"/>
</dbReference>
<dbReference type="InterPro" id="IPR017941">
    <property type="entry name" value="Rieske_2Fe-2S"/>
</dbReference>
<feature type="region of interest" description="Disordered" evidence="6">
    <location>
        <begin position="32"/>
        <end position="67"/>
    </location>
</feature>